<keyword evidence="1" id="KW-0472">Membrane</keyword>
<feature type="transmembrane region" description="Helical" evidence="1">
    <location>
        <begin position="36"/>
        <end position="54"/>
    </location>
</feature>
<gene>
    <name evidence="2" type="ORF">SAMN02745704_01748</name>
</gene>
<protein>
    <submittedName>
        <fullName evidence="2">Uncharacterized protein</fullName>
    </submittedName>
</protein>
<dbReference type="AlphaFoldDB" id="A0A1T4X4E2"/>
<dbReference type="STRING" id="1121449.SAMN02745704_01748"/>
<feature type="transmembrane region" description="Helical" evidence="1">
    <location>
        <begin position="66"/>
        <end position="85"/>
    </location>
</feature>
<keyword evidence="3" id="KW-1185">Reference proteome</keyword>
<dbReference type="EMBL" id="FUYC01000007">
    <property type="protein sequence ID" value="SKA84317.1"/>
    <property type="molecule type" value="Genomic_DNA"/>
</dbReference>
<evidence type="ECO:0000313" key="3">
    <source>
        <dbReference type="Proteomes" id="UP000190027"/>
    </source>
</evidence>
<feature type="transmembrane region" description="Helical" evidence="1">
    <location>
        <begin position="100"/>
        <end position="117"/>
    </location>
</feature>
<evidence type="ECO:0000256" key="1">
    <source>
        <dbReference type="SAM" id="Phobius"/>
    </source>
</evidence>
<keyword evidence="1" id="KW-0812">Transmembrane</keyword>
<reference evidence="2 3" key="1">
    <citation type="submission" date="2017-02" db="EMBL/GenBank/DDBJ databases">
        <authorList>
            <person name="Peterson S.W."/>
        </authorList>
    </citation>
    <scope>NUCLEOTIDE SEQUENCE [LARGE SCALE GENOMIC DNA]</scope>
    <source>
        <strain evidence="2 3">DSM 16080</strain>
    </source>
</reference>
<accession>A0A1T4X4E2</accession>
<proteinExistence type="predicted"/>
<dbReference type="RefSeq" id="WP_078717314.1">
    <property type="nucleotide sequence ID" value="NZ_FUYC01000007.1"/>
</dbReference>
<sequence>MKTYFVLLCVLFFSSGLLRIWNIIQGVPALLAVSHASDLILFALCLRVCFGVAWNRRYFHPPQVRLIYWGTMLLGIVSTTLRGLGPRAGLPFEPASLPDLLLWLLTFILFAAPAVLLDHSLRRNG</sequence>
<name>A0A1T4X4E2_9BACT</name>
<evidence type="ECO:0000313" key="2">
    <source>
        <dbReference type="EMBL" id="SKA84317.1"/>
    </source>
</evidence>
<organism evidence="2 3">
    <name type="scientific">Paucidesulfovibrio gracilis DSM 16080</name>
    <dbReference type="NCBI Taxonomy" id="1121449"/>
    <lineage>
        <taxon>Bacteria</taxon>
        <taxon>Pseudomonadati</taxon>
        <taxon>Thermodesulfobacteriota</taxon>
        <taxon>Desulfovibrionia</taxon>
        <taxon>Desulfovibrionales</taxon>
        <taxon>Desulfovibrionaceae</taxon>
        <taxon>Paucidesulfovibrio</taxon>
    </lineage>
</organism>
<dbReference type="Proteomes" id="UP000190027">
    <property type="component" value="Unassembled WGS sequence"/>
</dbReference>
<keyword evidence="1" id="KW-1133">Transmembrane helix</keyword>
<dbReference type="OrthoDB" id="5471807at2"/>